<evidence type="ECO:0000313" key="2">
    <source>
        <dbReference type="Proteomes" id="UP000032946"/>
    </source>
</evidence>
<name>A0A9P1NYX8_9CYAN</name>
<dbReference type="PROSITE" id="PS00018">
    <property type="entry name" value="EF_HAND_1"/>
    <property type="match status" value="1"/>
</dbReference>
<sequence length="173" mass="19502">MSYPKLFGFKHYLLWATALVLAMGGLIRAQANSPQTYSFSTEFQGGILQGTFTGYDANNNGMLEQQELTSFVATYNGFNTEPTTANWNQSHIRRFQMDLNSQKIILLAIATQDIPESGVNCSLEFILRLGGYVEGRDLIEIERSSGFFNQVCLDKFPNLRNHETQSLQVNLMN</sequence>
<dbReference type="RefSeq" id="WP_008051371.1">
    <property type="nucleotide sequence ID" value="NZ_FO818640.1"/>
</dbReference>
<dbReference type="EMBL" id="FO818640">
    <property type="protein sequence ID" value="CDM95608.1"/>
    <property type="molecule type" value="Genomic_DNA"/>
</dbReference>
<evidence type="ECO:0008006" key="3">
    <source>
        <dbReference type="Google" id="ProtNLM"/>
    </source>
</evidence>
<reference evidence="1 2" key="1">
    <citation type="submission" date="2014-02" db="EMBL/GenBank/DDBJ databases">
        <authorList>
            <person name="Genoscope - CEA"/>
        </authorList>
    </citation>
    <scope>NUCLEOTIDE SEQUENCE [LARGE SCALE GENOMIC DNA]</scope>
    <source>
        <strain evidence="1 2">PCC 8005</strain>
    </source>
</reference>
<accession>A0A9P1NYX8</accession>
<gene>
    <name evidence="1" type="ORF">ARTHRO_40013</name>
</gene>
<keyword evidence="2" id="KW-1185">Reference proteome</keyword>
<protein>
    <recommendedName>
        <fullName evidence="3">EF-hand domain-containing protein</fullName>
    </recommendedName>
</protein>
<dbReference type="AlphaFoldDB" id="A0A9P1NYX8"/>
<dbReference type="InterPro" id="IPR018247">
    <property type="entry name" value="EF_Hand_1_Ca_BS"/>
</dbReference>
<dbReference type="Proteomes" id="UP000032946">
    <property type="component" value="Chromosome"/>
</dbReference>
<evidence type="ECO:0000313" key="1">
    <source>
        <dbReference type="EMBL" id="CDM95608.1"/>
    </source>
</evidence>
<proteinExistence type="predicted"/>
<organism evidence="1 2">
    <name type="scientific">Limnospira indica PCC 8005</name>
    <dbReference type="NCBI Taxonomy" id="376219"/>
    <lineage>
        <taxon>Bacteria</taxon>
        <taxon>Bacillati</taxon>
        <taxon>Cyanobacteriota</taxon>
        <taxon>Cyanophyceae</taxon>
        <taxon>Oscillatoriophycideae</taxon>
        <taxon>Oscillatoriales</taxon>
        <taxon>Sirenicapillariaceae</taxon>
        <taxon>Limnospira</taxon>
    </lineage>
</organism>